<sequence>MPYIETIKALGITDDYGKAKLNLADKVTKEQFPTFLVRVHGNNEEAKSLPIQP</sequence>
<evidence type="ECO:0000313" key="1">
    <source>
        <dbReference type="EMBL" id="GGA34521.1"/>
    </source>
</evidence>
<accession>A0ABQ1G0W7</accession>
<protein>
    <submittedName>
        <fullName evidence="1">Uncharacterized protein</fullName>
    </submittedName>
</protein>
<dbReference type="Proteomes" id="UP000609323">
    <property type="component" value="Unassembled WGS sequence"/>
</dbReference>
<keyword evidence="2" id="KW-1185">Reference proteome</keyword>
<reference evidence="2" key="1">
    <citation type="journal article" date="2019" name="Int. J. Syst. Evol. Microbiol.">
        <title>The Global Catalogue of Microorganisms (GCM) 10K type strain sequencing project: providing services to taxonomists for standard genome sequencing and annotation.</title>
        <authorList>
            <consortium name="The Broad Institute Genomics Platform"/>
            <consortium name="The Broad Institute Genome Sequencing Center for Infectious Disease"/>
            <person name="Wu L."/>
            <person name="Ma J."/>
        </authorList>
    </citation>
    <scope>NUCLEOTIDE SEQUENCE [LARGE SCALE GENOMIC DNA]</scope>
    <source>
        <strain evidence="2">CGMCC 1.15044</strain>
    </source>
</reference>
<dbReference type="RefSeq" id="WP_174704734.1">
    <property type="nucleotide sequence ID" value="NZ_CP022584.1"/>
</dbReference>
<proteinExistence type="predicted"/>
<comment type="caution">
    <text evidence="1">The sequence shown here is derived from an EMBL/GenBank/DDBJ whole genome shotgun (WGS) entry which is preliminary data.</text>
</comment>
<name>A0ABQ1G0W7_9BACL</name>
<organism evidence="1 2">
    <name type="scientific">Paenibacillus physcomitrellae</name>
    <dbReference type="NCBI Taxonomy" id="1619311"/>
    <lineage>
        <taxon>Bacteria</taxon>
        <taxon>Bacillati</taxon>
        <taxon>Bacillota</taxon>
        <taxon>Bacilli</taxon>
        <taxon>Bacillales</taxon>
        <taxon>Paenibacillaceae</taxon>
        <taxon>Paenibacillus</taxon>
    </lineage>
</organism>
<gene>
    <name evidence="1" type="ORF">GCM10010917_19740</name>
</gene>
<evidence type="ECO:0000313" key="2">
    <source>
        <dbReference type="Proteomes" id="UP000609323"/>
    </source>
</evidence>
<dbReference type="EMBL" id="BMHF01000005">
    <property type="protein sequence ID" value="GGA34521.1"/>
    <property type="molecule type" value="Genomic_DNA"/>
</dbReference>